<name>A0A7Y9EQ74_9ACTN</name>
<evidence type="ECO:0000313" key="4">
    <source>
        <dbReference type="EMBL" id="NYD51897.1"/>
    </source>
</evidence>
<gene>
    <name evidence="4" type="ORF">BJY14_007880</name>
</gene>
<evidence type="ECO:0000259" key="3">
    <source>
        <dbReference type="SMART" id="SM00458"/>
    </source>
</evidence>
<dbReference type="InterPro" id="IPR035992">
    <property type="entry name" value="Ricin_B-like_lectins"/>
</dbReference>
<keyword evidence="2" id="KW-0732">Signal</keyword>
<dbReference type="CDD" id="cd00161">
    <property type="entry name" value="beta-trefoil_Ricin-like"/>
    <property type="match status" value="2"/>
</dbReference>
<keyword evidence="5" id="KW-1185">Reference proteome</keyword>
<evidence type="ECO:0000313" key="5">
    <source>
        <dbReference type="Proteomes" id="UP000529783"/>
    </source>
</evidence>
<dbReference type="PROSITE" id="PS50231">
    <property type="entry name" value="RICIN_B_LECTIN"/>
    <property type="match status" value="2"/>
</dbReference>
<reference evidence="4 5" key="1">
    <citation type="submission" date="2020-07" db="EMBL/GenBank/DDBJ databases">
        <title>Sequencing the genomes of 1000 actinobacteria strains.</title>
        <authorList>
            <person name="Klenk H.-P."/>
        </authorList>
    </citation>
    <scope>NUCLEOTIDE SEQUENCE [LARGE SCALE GENOMIC DNA]</scope>
    <source>
        <strain evidence="4 5">DSM 40398</strain>
    </source>
</reference>
<feature type="domain" description="Ricin B lectin" evidence="3">
    <location>
        <begin position="1145"/>
        <end position="1291"/>
    </location>
</feature>
<dbReference type="SUPFAM" id="SSF50370">
    <property type="entry name" value="Ricin B-like lectins"/>
    <property type="match status" value="2"/>
</dbReference>
<feature type="signal peptide" evidence="2">
    <location>
        <begin position="1"/>
        <end position="19"/>
    </location>
</feature>
<feature type="domain" description="Ricin B lectin" evidence="3">
    <location>
        <begin position="993"/>
        <end position="1134"/>
    </location>
</feature>
<protein>
    <recommendedName>
        <fullName evidence="3">Ricin B lectin domain-containing protein</fullName>
    </recommendedName>
</protein>
<dbReference type="Pfam" id="PF14200">
    <property type="entry name" value="RicinB_lectin_2"/>
    <property type="match status" value="3"/>
</dbReference>
<dbReference type="Proteomes" id="UP000529783">
    <property type="component" value="Unassembled WGS sequence"/>
</dbReference>
<dbReference type="SMART" id="SM00458">
    <property type="entry name" value="RICIN"/>
    <property type="match status" value="2"/>
</dbReference>
<proteinExistence type="predicted"/>
<evidence type="ECO:0000256" key="2">
    <source>
        <dbReference type="SAM" id="SignalP"/>
    </source>
</evidence>
<dbReference type="InterPro" id="IPR000772">
    <property type="entry name" value="Ricin_B_lectin"/>
</dbReference>
<evidence type="ECO:0000256" key="1">
    <source>
        <dbReference type="SAM" id="MobiDB-lite"/>
    </source>
</evidence>
<sequence>MASVLVASLVSMPPAPVQADEAGPTPTPVDAALAKAKQTGDPVEIAGQTSETRKLSALPDGQFSFETSPVPVRVKRDGVFRDADLTLERTAEGGYASRMSVNGVTFGAGGDDELATMTKDGKSLTLTWPGASLPAPVLEGESATYVDGGGAGVDLVVRSTPTGWSHYVVVKTPEAARDPELEKIEFGVRASGVQLKELSGGRLAAVDEAGNEVFTAPEPLMWEGTEIGAVARTSPEAVAAGPSPEASSQPLGIEVTTGSLALVPHRELLTAPDAKFPIVLDPSWQTWNGGRESDDAQGTKGAGWAYVDRTWPDSKYWKPDRLPTGREVEDYTDKRSYIRMDTTPIHTWSGSVQVKINSVDITFDTLHAWSCVTRDVRLFNVEHIYSTTTWNTRPGAYIPDGSGWSNNFLASAPVNVGRPECGDSGSSNDVHFAGGNLTRVVQWATDHKWDFFTMGLFPDADYDDTHTWKVMDVDPRMVVKFSRYPMPTKDVHMRNGGTTKYACVRGSARPWMGVSKDRTANALITDYDGDNSGGFDGQLLAAEYELAPLGKPEESWKRYVPPGDKFQHAGSDGYLHASLTVVKGDDFPATADGGTSWMWRVRGMDDTNLYGPWSEWCEYTVDARRPNTPAVSSPEYPAGATSGYDSAARKYVPGTFTFTPAGSADVVKFHYRFADGVEGTKTVAPGASSTVAWTPTRFGPQWVEVTAYDRAGNLSAAKKYEFAVEQPPRDAAWSMDEPAGNVAGAVGPSGAANPNADLVFSGGAAFGETGNLGAGSPTDRAVRLNGSTQFGEVKPWTDPGGNPVTLVDTSQRFMFSTWLKLASVQGDQVAISQAASDGTVFELGWLGGKWTFRHRKADGTVLTAATRDMAQAGDGQPWTAHWVSLMGGYDPLKQELWLRTQAEGSREVCVPDEPWNCSTTRVMAPEVKTAATTWTPAAGSGPLLAGATPNGSAKSAFWNGWIDDSQLWPLAHPDESVLNVIYTESVQDHEFSGKTLRLVSVNSGHCLDVAGAGTENGTNVQQWNCNAHPAQDWQFIDAGDGYYKLISANSGKCLDVDGTDGSGTADGRNVWQYECNGSTGQQWKPEKKAGGYLIKSRRSDKCLAVDSASPAPGANVLQWSCADPVTDEQLWNITTLKRHHLDGITHRLRAASTQKCMDVANGSTADQALVVPWDCNGADRQKWKFSDYGDGYYMLANVSTLNGDPSAVRCLEVAGAQTQPGAAVRQTTCEPGAEHQLWKVVGVADDGNLGYRLIAKHSAMVADAHDEGAPEDARVLQGRAGGTGSTTPDLEVAIPVVRPIDEAPPAGGRAASAFNNSPLRRPCRESMGLSSSMRNAVPVAMCGGMLVVGLAALPVQAAEAEIPQRIVVDPVATQNWDADVTVTGQVQQNRGAGWVAAPAGLVVHFDGPDGELQETATVQSGGRFRATFFPGPGNIVARVAGYGQVTGTSARVIGWISRLYIDNALGDRETNPVYPIRGKAFEVRRTLKAVRGEPLSARKVTLWWAPKGISGYPKTGWKQVGSSTTDAKGRVKIRATAWTAGWLRTSFAGDATYTKVESGYPFRVYYKTGFAGFNASPEPARKGQYLTLKGRLMRWSSSAGWQPVKGKWVGAKYRLKGQTTLRTPSCTNGGDATDSAGWFQMRCKTPADATWMAYYLSPYASPDTGKTDLPTQATDYVDVR</sequence>
<feature type="region of interest" description="Disordered" evidence="1">
    <location>
        <begin position="1304"/>
        <end position="1326"/>
    </location>
</feature>
<dbReference type="Gene3D" id="2.80.10.50">
    <property type="match status" value="2"/>
</dbReference>
<comment type="caution">
    <text evidence="4">The sequence shown here is derived from an EMBL/GenBank/DDBJ whole genome shotgun (WGS) entry which is preliminary data.</text>
</comment>
<dbReference type="EMBL" id="JACCBA010000001">
    <property type="protein sequence ID" value="NYD51897.1"/>
    <property type="molecule type" value="Genomic_DNA"/>
</dbReference>
<dbReference type="Gene3D" id="2.60.120.200">
    <property type="match status" value="1"/>
</dbReference>
<feature type="chain" id="PRO_5031453396" description="Ricin B lectin domain-containing protein" evidence="2">
    <location>
        <begin position="20"/>
        <end position="1680"/>
    </location>
</feature>
<dbReference type="RefSeq" id="WP_179848190.1">
    <property type="nucleotide sequence ID" value="NZ_JACCBA010000001.1"/>
</dbReference>
<accession>A0A7Y9EQ74</accession>
<organism evidence="4 5">
    <name type="scientific">Actinomadura luteofluorescens</name>
    <dbReference type="NCBI Taxonomy" id="46163"/>
    <lineage>
        <taxon>Bacteria</taxon>
        <taxon>Bacillati</taxon>
        <taxon>Actinomycetota</taxon>
        <taxon>Actinomycetes</taxon>
        <taxon>Streptosporangiales</taxon>
        <taxon>Thermomonosporaceae</taxon>
        <taxon>Actinomadura</taxon>
    </lineage>
</organism>